<dbReference type="Pfam" id="PF13516">
    <property type="entry name" value="LRR_6"/>
    <property type="match status" value="2"/>
</dbReference>
<gene>
    <name evidence="3" type="ORF">LUZ63_001855</name>
</gene>
<evidence type="ECO:0000313" key="4">
    <source>
        <dbReference type="Proteomes" id="UP001151287"/>
    </source>
</evidence>
<dbReference type="InterPro" id="IPR001611">
    <property type="entry name" value="Leu-rich_rpt"/>
</dbReference>
<reference evidence="3" key="1">
    <citation type="journal article" date="2022" name="Cell">
        <title>Repeat-based holocentromeres influence genome architecture and karyotype evolution.</title>
        <authorList>
            <person name="Hofstatter P.G."/>
            <person name="Thangavel G."/>
            <person name="Lux T."/>
            <person name="Neumann P."/>
            <person name="Vondrak T."/>
            <person name="Novak P."/>
            <person name="Zhang M."/>
            <person name="Costa L."/>
            <person name="Castellani M."/>
            <person name="Scott A."/>
            <person name="Toegelov H."/>
            <person name="Fuchs J."/>
            <person name="Mata-Sucre Y."/>
            <person name="Dias Y."/>
            <person name="Vanzela A.L.L."/>
            <person name="Huettel B."/>
            <person name="Almeida C.C.S."/>
            <person name="Simkova H."/>
            <person name="Souza G."/>
            <person name="Pedrosa-Harand A."/>
            <person name="Macas J."/>
            <person name="Mayer K.F.X."/>
            <person name="Houben A."/>
            <person name="Marques A."/>
        </authorList>
    </citation>
    <scope>NUCLEOTIDE SEQUENCE</scope>
    <source>
        <strain evidence="3">RhyBre1mFocal</strain>
    </source>
</reference>
<organism evidence="3 4">
    <name type="scientific">Rhynchospora breviuscula</name>
    <dbReference type="NCBI Taxonomy" id="2022672"/>
    <lineage>
        <taxon>Eukaryota</taxon>
        <taxon>Viridiplantae</taxon>
        <taxon>Streptophyta</taxon>
        <taxon>Embryophyta</taxon>
        <taxon>Tracheophyta</taxon>
        <taxon>Spermatophyta</taxon>
        <taxon>Magnoliopsida</taxon>
        <taxon>Liliopsida</taxon>
        <taxon>Poales</taxon>
        <taxon>Cyperaceae</taxon>
        <taxon>Cyperoideae</taxon>
        <taxon>Rhynchosporeae</taxon>
        <taxon>Rhynchospora</taxon>
    </lineage>
</organism>
<evidence type="ECO:0000259" key="2">
    <source>
        <dbReference type="Pfam" id="PF25372"/>
    </source>
</evidence>
<dbReference type="Proteomes" id="UP001151287">
    <property type="component" value="Unassembled WGS sequence"/>
</dbReference>
<dbReference type="InterPro" id="IPR057207">
    <property type="entry name" value="FBXL15_LRR"/>
</dbReference>
<accession>A0A9Q0CXQ5</accession>
<dbReference type="InterPro" id="IPR032675">
    <property type="entry name" value="LRR_dom_sf"/>
</dbReference>
<comment type="caution">
    <text evidence="3">The sequence shown here is derived from an EMBL/GenBank/DDBJ whole genome shotgun (WGS) entry which is preliminary data.</text>
</comment>
<dbReference type="AlphaFoldDB" id="A0A9Q0CXQ5"/>
<keyword evidence="4" id="KW-1185">Reference proteome</keyword>
<dbReference type="EMBL" id="JAMQYH010000001">
    <property type="protein sequence ID" value="KAJ1702076.1"/>
    <property type="molecule type" value="Genomic_DNA"/>
</dbReference>
<dbReference type="InterPro" id="IPR006553">
    <property type="entry name" value="Leu-rich_rpt_Cys-con_subtyp"/>
</dbReference>
<name>A0A9Q0CXQ5_9POAL</name>
<dbReference type="InterPro" id="IPR050648">
    <property type="entry name" value="F-box_LRR-repeat"/>
</dbReference>
<proteinExistence type="predicted"/>
<dbReference type="OrthoDB" id="550575at2759"/>
<feature type="domain" description="F-box/LRR-repeat protein 15-like leucin rich repeat" evidence="2">
    <location>
        <begin position="149"/>
        <end position="278"/>
    </location>
</feature>
<dbReference type="Pfam" id="PF25372">
    <property type="entry name" value="DUF7885"/>
    <property type="match status" value="1"/>
</dbReference>
<protein>
    <recommendedName>
        <fullName evidence="2">F-box/LRR-repeat protein 15-like leucin rich repeat domain-containing protein</fullName>
    </recommendedName>
</protein>
<dbReference type="GO" id="GO:0005737">
    <property type="term" value="C:cytoplasm"/>
    <property type="evidence" value="ECO:0007669"/>
    <property type="project" value="TreeGrafter"/>
</dbReference>
<keyword evidence="1" id="KW-0833">Ubl conjugation pathway</keyword>
<sequence length="411" mass="45206">MEESAPCINDFLTDDELLTILSKLERQDEKDWFGLVCKRWCKIQSAERRRLCVPPGPARLRRLLARFSRLIHLDLSQSLSRTFHPGVTDSDLDLVADSVPHLRLLRLQNCKAISDAGLAAIGNGLPSLESLDVSNCRKLTDKGFAAVASGCRNLRSLYLTGCRLVTDSLLQTLSENCLKLEELGLASCFKITDSGLAHLSEGPRNIKTIDVSKCTNVGDLGIDKIISTSGESLVSVKLLDCSKVTDVTVFALAKSCPNIEVLVIGGCSDVTDESLRAVINSSGKNIRSLRLNGCEKLTDLSLNSVISNCENLVALDIGCCDKVTDITFKTLITNEFDSKLKVLKASRVGFTLMGVHIISEFCKGMEYIDLRSCPHISRFVYDIADIRFPSGCRVNFDSSLSDTEMMVEMYF</sequence>
<evidence type="ECO:0000256" key="1">
    <source>
        <dbReference type="ARBA" id="ARBA00022786"/>
    </source>
</evidence>
<dbReference type="SMART" id="SM00367">
    <property type="entry name" value="LRR_CC"/>
    <property type="match status" value="10"/>
</dbReference>
<dbReference type="Gene3D" id="3.80.10.10">
    <property type="entry name" value="Ribonuclease Inhibitor"/>
    <property type="match status" value="2"/>
</dbReference>
<dbReference type="PANTHER" id="PTHR13382">
    <property type="entry name" value="MITOCHONDRIAL ATP SYNTHASE COUPLING FACTOR B"/>
    <property type="match status" value="1"/>
</dbReference>
<evidence type="ECO:0000313" key="3">
    <source>
        <dbReference type="EMBL" id="KAJ1702076.1"/>
    </source>
</evidence>
<dbReference type="SUPFAM" id="SSF52047">
    <property type="entry name" value="RNI-like"/>
    <property type="match status" value="1"/>
</dbReference>